<dbReference type="PANTHER" id="PTHR21310">
    <property type="entry name" value="AMINOGLYCOSIDE PHOSPHOTRANSFERASE-RELATED-RELATED"/>
    <property type="match status" value="1"/>
</dbReference>
<dbReference type="AlphaFoldDB" id="A0A9W4I1Z8"/>
<dbReference type="OrthoDB" id="2906425at2759"/>
<comment type="caution">
    <text evidence="2">The sequence shown here is derived from an EMBL/GenBank/DDBJ whole genome shotgun (WGS) entry which is preliminary data.</text>
</comment>
<dbReference type="Gene3D" id="3.90.1200.10">
    <property type="match status" value="1"/>
</dbReference>
<dbReference type="Pfam" id="PF01636">
    <property type="entry name" value="APH"/>
    <property type="match status" value="1"/>
</dbReference>
<dbReference type="InterPro" id="IPR051678">
    <property type="entry name" value="AGP_Transferase"/>
</dbReference>
<dbReference type="CDD" id="cd05120">
    <property type="entry name" value="APH_ChoK_like"/>
    <property type="match status" value="1"/>
</dbReference>
<sequence>MADSRKHRKTRLILPLRLWIGKKLFGSGGRHGVRVSPSRMIKGPCPKSELEAMNYVAEHTSIPVPKIFNTHYYDDGLYIEMEYVRGMSLQAAWCHGHLSQDQKKHIITEVAGYIRQLRNLEPPREGIVASASLHEIRDHRVGPYGFGPFTSHEEFHSYLRANITIEEWNEDLDPEVTKCHSRRYRSCFTHAHLAPWNIMVDNGKVSAIVDWKFGGWYPEYWEYTKAHYFPMDRPEWYDGLKNAMGGYDDELEAERYLWRRLENPQALLQGRVHSDV</sequence>
<dbReference type="InterPro" id="IPR011009">
    <property type="entry name" value="Kinase-like_dom_sf"/>
</dbReference>
<evidence type="ECO:0000259" key="1">
    <source>
        <dbReference type="Pfam" id="PF01636"/>
    </source>
</evidence>
<gene>
    <name evidence="2" type="ORF">PSALAMII_LOCUS163</name>
</gene>
<dbReference type="Gene3D" id="3.30.200.150">
    <property type="match status" value="1"/>
</dbReference>
<proteinExistence type="predicted"/>
<reference evidence="2" key="1">
    <citation type="submission" date="2021-07" db="EMBL/GenBank/DDBJ databases">
        <authorList>
            <person name="Branca A.L. A."/>
        </authorList>
    </citation>
    <scope>NUCLEOTIDE SEQUENCE</scope>
</reference>
<name>A0A9W4I1Z8_9EURO</name>
<dbReference type="Proteomes" id="UP001152646">
    <property type="component" value="Unassembled WGS sequence"/>
</dbReference>
<dbReference type="SUPFAM" id="SSF56112">
    <property type="entry name" value="Protein kinase-like (PK-like)"/>
    <property type="match status" value="1"/>
</dbReference>
<organism evidence="2 3">
    <name type="scientific">Penicillium salamii</name>
    <dbReference type="NCBI Taxonomy" id="1612424"/>
    <lineage>
        <taxon>Eukaryota</taxon>
        <taxon>Fungi</taxon>
        <taxon>Dikarya</taxon>
        <taxon>Ascomycota</taxon>
        <taxon>Pezizomycotina</taxon>
        <taxon>Eurotiomycetes</taxon>
        <taxon>Eurotiomycetidae</taxon>
        <taxon>Eurotiales</taxon>
        <taxon>Aspergillaceae</taxon>
        <taxon>Penicillium</taxon>
    </lineage>
</organism>
<accession>A0A9W4I1Z8</accession>
<evidence type="ECO:0000313" key="3">
    <source>
        <dbReference type="Proteomes" id="UP001152646"/>
    </source>
</evidence>
<evidence type="ECO:0000313" key="2">
    <source>
        <dbReference type="EMBL" id="CAG8224694.1"/>
    </source>
</evidence>
<feature type="domain" description="Aminoglycoside phosphotransferase" evidence="1">
    <location>
        <begin position="48"/>
        <end position="245"/>
    </location>
</feature>
<dbReference type="EMBL" id="CAJVPA010000011">
    <property type="protein sequence ID" value="CAG8224694.1"/>
    <property type="molecule type" value="Genomic_DNA"/>
</dbReference>
<dbReference type="PANTHER" id="PTHR21310:SF15">
    <property type="entry name" value="AMINOGLYCOSIDE PHOSPHOTRANSFERASE DOMAIN-CONTAINING PROTEIN"/>
    <property type="match status" value="1"/>
</dbReference>
<dbReference type="InterPro" id="IPR002575">
    <property type="entry name" value="Aminoglycoside_PTrfase"/>
</dbReference>
<protein>
    <recommendedName>
        <fullName evidence="1">Aminoglycoside phosphotransferase domain-containing protein</fullName>
    </recommendedName>
</protein>